<gene>
    <name evidence="4" type="ORF">SAMN05661077_0615</name>
</gene>
<dbReference type="InterPro" id="IPR019934">
    <property type="entry name" value="CHP03545"/>
</dbReference>
<dbReference type="GO" id="GO:0005886">
    <property type="term" value="C:plasma membrane"/>
    <property type="evidence" value="ECO:0007669"/>
    <property type="project" value="TreeGrafter"/>
</dbReference>
<keyword evidence="1" id="KW-0175">Coiled coil</keyword>
<evidence type="ECO:0000256" key="1">
    <source>
        <dbReference type="SAM" id="Coils"/>
    </source>
</evidence>
<dbReference type="RefSeq" id="WP_054966260.1">
    <property type="nucleotide sequence ID" value="NZ_FMUN01000001.1"/>
</dbReference>
<proteinExistence type="predicted"/>
<keyword evidence="5" id="KW-1185">Reference proteome</keyword>
<protein>
    <submittedName>
        <fullName evidence="4">TIGR03545 family protein</fullName>
    </submittedName>
</protein>
<dbReference type="STRING" id="381306.AN478_08945"/>
<feature type="coiled-coil region" evidence="1">
    <location>
        <begin position="158"/>
        <end position="185"/>
    </location>
</feature>
<feature type="coiled-coil region" evidence="1">
    <location>
        <begin position="223"/>
        <end position="257"/>
    </location>
</feature>
<name>A0A0P9CMD9_9GAMM</name>
<evidence type="ECO:0000313" key="4">
    <source>
        <dbReference type="EMBL" id="SCX83487.1"/>
    </source>
</evidence>
<feature type="transmembrane region" description="Helical" evidence="3">
    <location>
        <begin position="7"/>
        <end position="27"/>
    </location>
</feature>
<evidence type="ECO:0000313" key="5">
    <source>
        <dbReference type="Proteomes" id="UP000183104"/>
    </source>
</evidence>
<dbReference type="PANTHER" id="PTHR30441:SF4">
    <property type="entry name" value="PROTEIN ASMA"/>
    <property type="match status" value="1"/>
</dbReference>
<sequence length="579" mass="63496">MGRFVRWWGLGVFLGLVVLAGGVWWLFADYWLERAVESAGSRAVGARVELRGAELDLFPARVRLHGLQVTNPRDPMRNAFQAERVAFDMDLSSLVLGRTRINEVAVEGAAVQTPRKRSGALKDAPAPEPEQELSGVGDSQGLGELRLPDAEEVLAEADLQTVEEAERLERDIRRAREDLEERVRDLPDREAIRAYEKRVDALKDTDGGLAGLVKGGQEAARLRKDIRADLKRVEAVQADLEGEVSGSRERLARLKEAPGRDARRLVEKYEATPEGLGNVASLLFGERVGRWVGSGWYWYATLRPYLEPLRERIGGEGEVTASKPLRALGLDIRFPEEPAEPETVVRTIRLSTPEEPLEGGLGVEGLVADLSFQPSLWPEPITADIRGRRAGEEARVRLEAELDHRRPESPEDRLDLGITGADAAGWRFGGDGPLEVLLEEGRADLEGRAILRGEEMDIRLQGDFADARLAAAGEGELAGALAEALANVREFTLSGRITGTPQSPRVALESSLQEVIGQKVERMVEDRLAQLEGEVQNLLEKRARPALQGAEEALAGLQGLEETVAQRLQALEDLPDLGG</sequence>
<organism evidence="4 5">
    <name type="scientific">Thiohalorhabdus denitrificans</name>
    <dbReference type="NCBI Taxonomy" id="381306"/>
    <lineage>
        <taxon>Bacteria</taxon>
        <taxon>Pseudomonadati</taxon>
        <taxon>Pseudomonadota</taxon>
        <taxon>Gammaproteobacteria</taxon>
        <taxon>Thiohalorhabdales</taxon>
        <taxon>Thiohalorhabdaceae</taxon>
        <taxon>Thiohalorhabdus</taxon>
    </lineage>
</organism>
<dbReference type="EMBL" id="FMUN01000001">
    <property type="protein sequence ID" value="SCX83487.1"/>
    <property type="molecule type" value="Genomic_DNA"/>
</dbReference>
<accession>A0A0P9CMD9</accession>
<keyword evidence="3" id="KW-0472">Membrane</keyword>
<dbReference type="InterPro" id="IPR052894">
    <property type="entry name" value="AsmA-related"/>
</dbReference>
<dbReference type="AlphaFoldDB" id="A0A0P9CMD9"/>
<keyword evidence="3" id="KW-1133">Transmembrane helix</keyword>
<dbReference type="OrthoDB" id="5752177at2"/>
<dbReference type="GO" id="GO:0090313">
    <property type="term" value="P:regulation of protein targeting to membrane"/>
    <property type="evidence" value="ECO:0007669"/>
    <property type="project" value="TreeGrafter"/>
</dbReference>
<keyword evidence="3" id="KW-0812">Transmembrane</keyword>
<feature type="region of interest" description="Disordered" evidence="2">
    <location>
        <begin position="108"/>
        <end position="142"/>
    </location>
</feature>
<dbReference type="NCBIfam" id="TIGR03545">
    <property type="entry name" value="TIGR03545 family protein"/>
    <property type="match status" value="1"/>
</dbReference>
<evidence type="ECO:0000256" key="2">
    <source>
        <dbReference type="SAM" id="MobiDB-lite"/>
    </source>
</evidence>
<reference evidence="5" key="1">
    <citation type="submission" date="2016-10" db="EMBL/GenBank/DDBJ databases">
        <authorList>
            <person name="Varghese N."/>
        </authorList>
    </citation>
    <scope>NUCLEOTIDE SEQUENCE [LARGE SCALE GENOMIC DNA]</scope>
    <source>
        <strain evidence="5">HL 19</strain>
    </source>
</reference>
<dbReference type="PANTHER" id="PTHR30441">
    <property type="entry name" value="DUF748 DOMAIN-CONTAINING PROTEIN"/>
    <property type="match status" value="1"/>
</dbReference>
<evidence type="ECO:0000256" key="3">
    <source>
        <dbReference type="SAM" id="Phobius"/>
    </source>
</evidence>
<dbReference type="Proteomes" id="UP000183104">
    <property type="component" value="Unassembled WGS sequence"/>
</dbReference>